<name>A0AC61RN46_9BACT</name>
<gene>
    <name evidence="1" type="ORF">E5331_00765</name>
</gene>
<protein>
    <submittedName>
        <fullName evidence="1">Uncharacterized protein</fullName>
    </submittedName>
</protein>
<dbReference type="Proteomes" id="UP000306319">
    <property type="component" value="Unassembled WGS sequence"/>
</dbReference>
<reference evidence="1" key="1">
    <citation type="submission" date="2019-04" db="EMBL/GenBank/DDBJ databases">
        <title>Microbes associate with the intestines of laboratory mice.</title>
        <authorList>
            <person name="Navarre W."/>
            <person name="Wong E."/>
            <person name="Huang K."/>
            <person name="Tropini C."/>
            <person name="Ng K."/>
            <person name="Yu B."/>
        </authorList>
    </citation>
    <scope>NUCLEOTIDE SEQUENCE</scope>
    <source>
        <strain evidence="1">NM04_E33</strain>
    </source>
</reference>
<accession>A0AC61RN46</accession>
<evidence type="ECO:0000313" key="2">
    <source>
        <dbReference type="Proteomes" id="UP000306319"/>
    </source>
</evidence>
<dbReference type="EMBL" id="SRYB01000001">
    <property type="protein sequence ID" value="TGY80944.1"/>
    <property type="molecule type" value="Genomic_DNA"/>
</dbReference>
<proteinExistence type="predicted"/>
<comment type="caution">
    <text evidence="1">The sequence shown here is derived from an EMBL/GenBank/DDBJ whole genome shotgun (WGS) entry which is preliminary data.</text>
</comment>
<evidence type="ECO:0000313" key="1">
    <source>
        <dbReference type="EMBL" id="TGY80944.1"/>
    </source>
</evidence>
<keyword evidence="2" id="KW-1185">Reference proteome</keyword>
<sequence>MENETVGKIVVIGIMLSIIIAIVWGMWSYRHHHNKLREYFDNIKIGDRYFFTVEPSHPFDSSQNHYATIIDKTIVDGKHLWVQYRYDDGSISQDELHEFLTDHKKISK</sequence>
<organism evidence="1 2">
    <name type="scientific">Lepagella muris</name>
    <dbReference type="NCBI Taxonomy" id="3032870"/>
    <lineage>
        <taxon>Bacteria</taxon>
        <taxon>Pseudomonadati</taxon>
        <taxon>Bacteroidota</taxon>
        <taxon>Bacteroidia</taxon>
        <taxon>Bacteroidales</taxon>
        <taxon>Muribaculaceae</taxon>
        <taxon>Lepagella</taxon>
    </lineage>
</organism>